<evidence type="ECO:0000313" key="21">
    <source>
        <dbReference type="EMBL" id="GAA2148109.1"/>
    </source>
</evidence>
<evidence type="ECO:0000256" key="17">
    <source>
        <dbReference type="RuleBase" id="RU000370"/>
    </source>
</evidence>
<evidence type="ECO:0000256" key="8">
    <source>
        <dbReference type="ARBA" id="ARBA00022723"/>
    </source>
</evidence>
<feature type="transmembrane region" description="Helical" evidence="18">
    <location>
        <begin position="318"/>
        <end position="339"/>
    </location>
</feature>
<keyword evidence="4 17" id="KW-0813">Transport</keyword>
<feature type="transmembrane region" description="Helical" evidence="18">
    <location>
        <begin position="283"/>
        <end position="306"/>
    </location>
</feature>
<dbReference type="InterPro" id="IPR023615">
    <property type="entry name" value="Cyt_c_Oxase_su1_BS"/>
</dbReference>
<keyword evidence="22" id="KW-1185">Reference proteome</keyword>
<dbReference type="PANTHER" id="PTHR10422:SF18">
    <property type="entry name" value="CYTOCHROME C OXIDASE SUBUNIT 1"/>
    <property type="match status" value="1"/>
</dbReference>
<evidence type="ECO:0000256" key="4">
    <source>
        <dbReference type="ARBA" id="ARBA00022448"/>
    </source>
</evidence>
<evidence type="ECO:0000256" key="11">
    <source>
        <dbReference type="ARBA" id="ARBA00022989"/>
    </source>
</evidence>
<keyword evidence="14 18" id="KW-0472">Membrane</keyword>
<dbReference type="PRINTS" id="PR01165">
    <property type="entry name" value="CYCOXIDASEI"/>
</dbReference>
<comment type="similarity">
    <text evidence="3 17">Belongs to the heme-copper respiratory oxidase family.</text>
</comment>
<evidence type="ECO:0000256" key="6">
    <source>
        <dbReference type="ARBA" id="ARBA00022660"/>
    </source>
</evidence>
<gene>
    <name evidence="21" type="primary">ctaD</name>
    <name evidence="21" type="ORF">GCM10009844_26120</name>
</gene>
<evidence type="ECO:0000256" key="5">
    <source>
        <dbReference type="ARBA" id="ARBA00022617"/>
    </source>
</evidence>
<keyword evidence="10 17" id="KW-0249">Electron transport</keyword>
<dbReference type="Pfam" id="PF00115">
    <property type="entry name" value="COX1"/>
    <property type="match status" value="1"/>
</dbReference>
<reference evidence="22" key="1">
    <citation type="journal article" date="2019" name="Int. J. Syst. Evol. Microbiol.">
        <title>The Global Catalogue of Microorganisms (GCM) 10K type strain sequencing project: providing services to taxonomists for standard genome sequencing and annotation.</title>
        <authorList>
            <consortium name="The Broad Institute Genomics Platform"/>
            <consortium name="The Broad Institute Genome Sequencing Center for Infectious Disease"/>
            <person name="Wu L."/>
            <person name="Ma J."/>
        </authorList>
    </citation>
    <scope>NUCLEOTIDE SEQUENCE [LARGE SCALE GENOMIC DNA]</scope>
    <source>
        <strain evidence="22">JCM 16022</strain>
    </source>
</reference>
<feature type="transmembrane region" description="Helical" evidence="18">
    <location>
        <begin position="423"/>
        <end position="445"/>
    </location>
</feature>
<feature type="compositionally biased region" description="Basic and acidic residues" evidence="19">
    <location>
        <begin position="564"/>
        <end position="586"/>
    </location>
</feature>
<comment type="pathway">
    <text evidence="2 18">Energy metabolism; oxidative phosphorylation.</text>
</comment>
<keyword evidence="18" id="KW-1003">Cell membrane</keyword>
<proteinExistence type="inferred from homology"/>
<evidence type="ECO:0000256" key="12">
    <source>
        <dbReference type="ARBA" id="ARBA00023004"/>
    </source>
</evidence>
<dbReference type="RefSeq" id="WP_344152680.1">
    <property type="nucleotide sequence ID" value="NZ_BAAAQR010000007.1"/>
</dbReference>
<evidence type="ECO:0000256" key="9">
    <source>
        <dbReference type="ARBA" id="ARBA00022967"/>
    </source>
</evidence>
<name>A0ABP5LNC1_9ACTN</name>
<dbReference type="EC" id="7.1.1.9" evidence="18"/>
<keyword evidence="13 18" id="KW-0186">Copper</keyword>
<evidence type="ECO:0000256" key="14">
    <source>
        <dbReference type="ARBA" id="ARBA00023136"/>
    </source>
</evidence>
<comment type="function">
    <text evidence="15 18">Cytochrome c oxidase is the component of the respiratory chain that catalyzes the reduction of oxygen to water. Subunits 1-3 form the functional core of the enzyme complex. CO I is the catalytic subunit of the enzyme. Electrons originating in cytochrome c are transferred via the copper A center of subunit 2 and heme A of subunit 1 to the bimetallic center formed by heme A3 and copper B.</text>
</comment>
<evidence type="ECO:0000256" key="3">
    <source>
        <dbReference type="ARBA" id="ARBA00009578"/>
    </source>
</evidence>
<dbReference type="InterPro" id="IPR000883">
    <property type="entry name" value="Cyt_C_Oxase_1"/>
</dbReference>
<comment type="subcellular location">
    <subcellularLocation>
        <location evidence="18">Cell membrane</location>
        <topology evidence="18">Multi-pass membrane protein</topology>
    </subcellularLocation>
    <subcellularLocation>
        <location evidence="1">Membrane</location>
        <topology evidence="1">Multi-pass membrane protein</topology>
    </subcellularLocation>
</comment>
<feature type="transmembrane region" description="Helical" evidence="18">
    <location>
        <begin position="247"/>
        <end position="271"/>
    </location>
</feature>
<feature type="transmembrane region" description="Helical" evidence="18">
    <location>
        <begin position="75"/>
        <end position="96"/>
    </location>
</feature>
<dbReference type="EMBL" id="BAAAQR010000007">
    <property type="protein sequence ID" value="GAA2148109.1"/>
    <property type="molecule type" value="Genomic_DNA"/>
</dbReference>
<evidence type="ECO:0000256" key="1">
    <source>
        <dbReference type="ARBA" id="ARBA00004141"/>
    </source>
</evidence>
<keyword evidence="9" id="KW-1278">Translocase</keyword>
<dbReference type="Proteomes" id="UP001501771">
    <property type="component" value="Unassembled WGS sequence"/>
</dbReference>
<evidence type="ECO:0000256" key="19">
    <source>
        <dbReference type="SAM" id="MobiDB-lite"/>
    </source>
</evidence>
<comment type="catalytic activity">
    <reaction evidence="16 18">
        <text>4 Fe(II)-[cytochrome c] + O2 + 8 H(+)(in) = 4 Fe(III)-[cytochrome c] + 2 H2O + 4 H(+)(out)</text>
        <dbReference type="Rhea" id="RHEA:11436"/>
        <dbReference type="Rhea" id="RHEA-COMP:10350"/>
        <dbReference type="Rhea" id="RHEA-COMP:14399"/>
        <dbReference type="ChEBI" id="CHEBI:15377"/>
        <dbReference type="ChEBI" id="CHEBI:15378"/>
        <dbReference type="ChEBI" id="CHEBI:15379"/>
        <dbReference type="ChEBI" id="CHEBI:29033"/>
        <dbReference type="ChEBI" id="CHEBI:29034"/>
        <dbReference type="EC" id="7.1.1.9"/>
    </reaction>
</comment>
<keyword evidence="5 17" id="KW-0349">Heme</keyword>
<evidence type="ECO:0000256" key="10">
    <source>
        <dbReference type="ARBA" id="ARBA00022982"/>
    </source>
</evidence>
<evidence type="ECO:0000313" key="22">
    <source>
        <dbReference type="Proteomes" id="UP001501771"/>
    </source>
</evidence>
<keyword evidence="6 17" id="KW-0679">Respiratory chain</keyword>
<dbReference type="CDD" id="cd01662">
    <property type="entry name" value="Ubiquinol_Oxidase_I"/>
    <property type="match status" value="1"/>
</dbReference>
<evidence type="ECO:0000256" key="7">
    <source>
        <dbReference type="ARBA" id="ARBA00022692"/>
    </source>
</evidence>
<dbReference type="PANTHER" id="PTHR10422">
    <property type="entry name" value="CYTOCHROME C OXIDASE SUBUNIT 1"/>
    <property type="match status" value="1"/>
</dbReference>
<protein>
    <recommendedName>
        <fullName evidence="18">Cytochrome c oxidase subunit 1</fullName>
        <ecNumber evidence="18">7.1.1.9</ecNumber>
    </recommendedName>
</protein>
<feature type="domain" description="Cytochrome oxidase subunit I profile" evidence="20">
    <location>
        <begin position="20"/>
        <end position="529"/>
    </location>
</feature>
<feature type="transmembrane region" description="Helical" evidence="18">
    <location>
        <begin position="385"/>
        <end position="411"/>
    </location>
</feature>
<dbReference type="PROSITE" id="PS50855">
    <property type="entry name" value="COX1"/>
    <property type="match status" value="1"/>
</dbReference>
<sequence length="586" mass="64948">MTATAAHPTTVTGRKSLGQQVVRVLTTTDHKLIGKLYLGTSFAWFLIGGVMALLIRSELAYPGMQVVNDELYNQLFTMHGTIMLLLFATPLFFGFGNVIMPLQIGSPDVAFPRLNMFSYWLFLFGGLIAASGFLTPQGAADFGWFAYTPLSDAVRSPGVGGDLWIMGLWMAGLGTILGAVNFITTIICMRAPGMTMFRMPIFVWNTLVTSLLVLIAFPVLAGALLSLEADRQLGAHVFDAAHGGAILWQHLFWFFGHPEVYIIALPFFGIVTEILPVFSRKPIFGYVGLVGATLGIAILSVAVWAHHMFVTGAVDLPFFSGMTFLIAVPTGVKFFNWIGTMWGGSLSFDTPMLWSIGFLTTFLFGGLTGVILASPPLDFHVSDSYFVVAHFHYVVFGTVVFAMFAGFYYWWPKMTGRMLDERLGKLHFWLLFVGFHTTFLVQHWLGVEGMPRRYADYLPEDGFTTLNQVSTVGAFLLASSTLPFFWNVYISRRAPLVETDDPWGWGRSLEWATSCPPPRHNFVTIPRIRSESPAFDLHHPEIAAIELEQNEAARDGDLADAPDMEGRHDHVTGHDTDPRHSGEENA</sequence>
<keyword evidence="11 18" id="KW-1133">Transmembrane helix</keyword>
<feature type="transmembrane region" description="Helical" evidence="18">
    <location>
        <begin position="351"/>
        <end position="373"/>
    </location>
</feature>
<dbReference type="NCBIfam" id="TIGR02891">
    <property type="entry name" value="CtaD_CoxA"/>
    <property type="match status" value="1"/>
</dbReference>
<dbReference type="PROSITE" id="PS00077">
    <property type="entry name" value="COX1_CUB"/>
    <property type="match status" value="1"/>
</dbReference>
<keyword evidence="8 18" id="KW-0479">Metal-binding</keyword>
<feature type="transmembrane region" description="Helical" evidence="18">
    <location>
        <begin position="117"/>
        <end position="135"/>
    </location>
</feature>
<keyword evidence="12 18" id="KW-0408">Iron</keyword>
<feature type="transmembrane region" description="Helical" evidence="18">
    <location>
        <begin position="465"/>
        <end position="486"/>
    </location>
</feature>
<dbReference type="InterPro" id="IPR014241">
    <property type="entry name" value="Cyt_c_oxidase_su1_bac"/>
</dbReference>
<evidence type="ECO:0000259" key="20">
    <source>
        <dbReference type="PROSITE" id="PS50855"/>
    </source>
</evidence>
<evidence type="ECO:0000256" key="18">
    <source>
        <dbReference type="RuleBase" id="RU363061"/>
    </source>
</evidence>
<dbReference type="SUPFAM" id="SSF81442">
    <property type="entry name" value="Cytochrome c oxidase subunit I-like"/>
    <property type="match status" value="1"/>
</dbReference>
<feature type="transmembrane region" description="Helical" evidence="18">
    <location>
        <begin position="163"/>
        <end position="189"/>
    </location>
</feature>
<evidence type="ECO:0000256" key="13">
    <source>
        <dbReference type="ARBA" id="ARBA00023008"/>
    </source>
</evidence>
<evidence type="ECO:0000256" key="15">
    <source>
        <dbReference type="ARBA" id="ARBA00025218"/>
    </source>
</evidence>
<dbReference type="InterPro" id="IPR023616">
    <property type="entry name" value="Cyt_c_oxase-like_su1_dom"/>
</dbReference>
<accession>A0ABP5LNC1</accession>
<keyword evidence="7 17" id="KW-0812">Transmembrane</keyword>
<dbReference type="Gene3D" id="1.20.210.10">
    <property type="entry name" value="Cytochrome c oxidase-like, subunit I domain"/>
    <property type="match status" value="1"/>
</dbReference>
<dbReference type="InterPro" id="IPR036927">
    <property type="entry name" value="Cyt_c_oxase-like_su1_sf"/>
</dbReference>
<feature type="transmembrane region" description="Helical" evidence="18">
    <location>
        <begin position="36"/>
        <end position="55"/>
    </location>
</feature>
<organism evidence="21 22">
    <name type="scientific">Nocardioides koreensis</name>
    <dbReference type="NCBI Taxonomy" id="433651"/>
    <lineage>
        <taxon>Bacteria</taxon>
        <taxon>Bacillati</taxon>
        <taxon>Actinomycetota</taxon>
        <taxon>Actinomycetes</taxon>
        <taxon>Propionibacteriales</taxon>
        <taxon>Nocardioidaceae</taxon>
        <taxon>Nocardioides</taxon>
    </lineage>
</organism>
<feature type="transmembrane region" description="Helical" evidence="18">
    <location>
        <begin position="201"/>
        <end position="227"/>
    </location>
</feature>
<evidence type="ECO:0000256" key="2">
    <source>
        <dbReference type="ARBA" id="ARBA00004673"/>
    </source>
</evidence>
<evidence type="ECO:0000256" key="16">
    <source>
        <dbReference type="ARBA" id="ARBA00047816"/>
    </source>
</evidence>
<comment type="caution">
    <text evidence="21">The sequence shown here is derived from an EMBL/GenBank/DDBJ whole genome shotgun (WGS) entry which is preliminary data.</text>
</comment>
<feature type="region of interest" description="Disordered" evidence="19">
    <location>
        <begin position="548"/>
        <end position="586"/>
    </location>
</feature>